<keyword evidence="5 7" id="KW-0807">Transducer</keyword>
<name>A0A266QCF9_9GAMM</name>
<dbReference type="GO" id="GO:0004888">
    <property type="term" value="F:transmembrane signaling receptor activity"/>
    <property type="evidence" value="ECO:0007669"/>
    <property type="project" value="InterPro"/>
</dbReference>
<organism evidence="11 12">
    <name type="scientific">Cellvibrio mixtus</name>
    <dbReference type="NCBI Taxonomy" id="39650"/>
    <lineage>
        <taxon>Bacteria</taxon>
        <taxon>Pseudomonadati</taxon>
        <taxon>Pseudomonadota</taxon>
        <taxon>Gammaproteobacteria</taxon>
        <taxon>Cellvibrionales</taxon>
        <taxon>Cellvibrionaceae</taxon>
        <taxon>Cellvibrio</taxon>
    </lineage>
</organism>
<dbReference type="InterPro" id="IPR004089">
    <property type="entry name" value="MCPsignal_dom"/>
</dbReference>
<evidence type="ECO:0000259" key="9">
    <source>
        <dbReference type="PROSITE" id="PS50111"/>
    </source>
</evidence>
<dbReference type="SMART" id="SM00304">
    <property type="entry name" value="HAMP"/>
    <property type="match status" value="1"/>
</dbReference>
<dbReference type="AlphaFoldDB" id="A0A266QCF9"/>
<comment type="subcellular location">
    <subcellularLocation>
        <location evidence="1">Membrane</location>
        <topology evidence="1">Multi-pass membrane protein</topology>
    </subcellularLocation>
</comment>
<dbReference type="GO" id="GO:0016020">
    <property type="term" value="C:membrane"/>
    <property type="evidence" value="ECO:0007669"/>
    <property type="project" value="UniProtKB-SubCell"/>
</dbReference>
<evidence type="ECO:0000256" key="4">
    <source>
        <dbReference type="ARBA" id="ARBA00023136"/>
    </source>
</evidence>
<evidence type="ECO:0000256" key="1">
    <source>
        <dbReference type="ARBA" id="ARBA00004141"/>
    </source>
</evidence>
<dbReference type="GO" id="GO:0007165">
    <property type="term" value="P:signal transduction"/>
    <property type="evidence" value="ECO:0007669"/>
    <property type="project" value="UniProtKB-KW"/>
</dbReference>
<dbReference type="Pfam" id="PF12729">
    <property type="entry name" value="4HB_MCP_1"/>
    <property type="match status" value="1"/>
</dbReference>
<evidence type="ECO:0000313" key="11">
    <source>
        <dbReference type="EMBL" id="OZY87326.1"/>
    </source>
</evidence>
<keyword evidence="2 8" id="KW-0812">Transmembrane</keyword>
<reference evidence="12" key="1">
    <citation type="submission" date="2017-05" db="EMBL/GenBank/DDBJ databases">
        <authorList>
            <person name="Barney B.M."/>
        </authorList>
    </citation>
    <scope>NUCLEOTIDE SEQUENCE [LARGE SCALE GENOMIC DNA]</scope>
    <source>
        <strain evidence="12">PSBB022</strain>
    </source>
</reference>
<evidence type="ECO:0000256" key="5">
    <source>
        <dbReference type="ARBA" id="ARBA00023224"/>
    </source>
</evidence>
<protein>
    <recommendedName>
        <fullName evidence="13">Chemotaxis protein</fullName>
    </recommendedName>
</protein>
<dbReference type="InterPro" id="IPR024478">
    <property type="entry name" value="HlyB_4HB_MCP"/>
</dbReference>
<evidence type="ECO:0000313" key="12">
    <source>
        <dbReference type="Proteomes" id="UP000216101"/>
    </source>
</evidence>
<accession>A0A266QCF9</accession>
<proteinExistence type="inferred from homology"/>
<dbReference type="PANTHER" id="PTHR32089">
    <property type="entry name" value="METHYL-ACCEPTING CHEMOTAXIS PROTEIN MCPB"/>
    <property type="match status" value="1"/>
</dbReference>
<dbReference type="Proteomes" id="UP000216101">
    <property type="component" value="Unassembled WGS sequence"/>
</dbReference>
<dbReference type="Pfam" id="PF00015">
    <property type="entry name" value="MCPsignal"/>
    <property type="match status" value="1"/>
</dbReference>
<keyword evidence="3 8" id="KW-1133">Transmembrane helix</keyword>
<evidence type="ECO:0008006" key="13">
    <source>
        <dbReference type="Google" id="ProtNLM"/>
    </source>
</evidence>
<comment type="similarity">
    <text evidence="6">Belongs to the methyl-accepting chemotaxis (MCP) protein family.</text>
</comment>
<feature type="transmembrane region" description="Helical" evidence="8">
    <location>
        <begin position="186"/>
        <end position="210"/>
    </location>
</feature>
<dbReference type="InterPro" id="IPR004090">
    <property type="entry name" value="Chemotax_Me-accpt_rcpt"/>
</dbReference>
<dbReference type="CDD" id="cd11386">
    <property type="entry name" value="MCP_signal"/>
    <property type="match status" value="1"/>
</dbReference>
<comment type="caution">
    <text evidence="11">The sequence shown here is derived from an EMBL/GenBank/DDBJ whole genome shotgun (WGS) entry which is preliminary data.</text>
</comment>
<feature type="domain" description="Methyl-accepting transducer" evidence="9">
    <location>
        <begin position="269"/>
        <end position="505"/>
    </location>
</feature>
<evidence type="ECO:0000256" key="3">
    <source>
        <dbReference type="ARBA" id="ARBA00022989"/>
    </source>
</evidence>
<dbReference type="PRINTS" id="PR00260">
    <property type="entry name" value="CHEMTRNSDUCR"/>
</dbReference>
<feature type="domain" description="HAMP" evidence="10">
    <location>
        <begin position="211"/>
        <end position="264"/>
    </location>
</feature>
<evidence type="ECO:0000256" key="6">
    <source>
        <dbReference type="ARBA" id="ARBA00029447"/>
    </source>
</evidence>
<evidence type="ECO:0000259" key="10">
    <source>
        <dbReference type="PROSITE" id="PS50885"/>
    </source>
</evidence>
<keyword evidence="4 8" id="KW-0472">Membrane</keyword>
<dbReference type="GO" id="GO:0006935">
    <property type="term" value="P:chemotaxis"/>
    <property type="evidence" value="ECO:0007669"/>
    <property type="project" value="InterPro"/>
</dbReference>
<evidence type="ECO:0000256" key="2">
    <source>
        <dbReference type="ARBA" id="ARBA00022692"/>
    </source>
</evidence>
<dbReference type="FunFam" id="1.10.287.950:FF:000001">
    <property type="entry name" value="Methyl-accepting chemotaxis sensory transducer"/>
    <property type="match status" value="1"/>
</dbReference>
<dbReference type="Gene3D" id="1.10.287.950">
    <property type="entry name" value="Methyl-accepting chemotaxis protein"/>
    <property type="match status" value="1"/>
</dbReference>
<dbReference type="PROSITE" id="PS50885">
    <property type="entry name" value="HAMP"/>
    <property type="match status" value="1"/>
</dbReference>
<sequence>MLNQMSVKSRLLLLVCLPLLLLIAISAISIKEMGFLSDGATSIYQDRVVPLKQIKQVADAYAVTSVDLLHKYRGELLDASEVMQQLQQQSQFADQVWQTYLATTLTAEEAVLAEKAKQQILVFRQKLQDYQPQIADGSLLQRSAKDFNTELYQLADPLSLSLAKLIDEQLIEAEKFKVTAAEQYQFFLRLFVIALLVVFICLGILSWFIYRSIHSPLNQLQHAMSVVGDQSDLRVRAQITGNDEIAITARAFNQTISRVHQFFGELGDAVSQLAAASTQMNQISQQVSGTAVEQEQQASLIAAAVHEMSAAIQQVANSALATSEQANDADQKTQQGYQKVIQNVSSIEQLSTMVDGASRVIEQLNGESEKITQVLAVIQTIAGQTNLLALNAAIEAARAGEAGRGFAVVADEVRTLATNTQKATESIRTMIDNLQGAASEAVQAMSRSGQYASISVANAQEAGQVLEDIKSAVGTIVDMNVQISAATEEQTVVAEDINKNISEFSVSIGEMTRSATYSADTSASLAQLAARLQQQAASYRV</sequence>
<dbReference type="SMART" id="SM00283">
    <property type="entry name" value="MA"/>
    <property type="match status" value="1"/>
</dbReference>
<gene>
    <name evidence="11" type="ORF">CBP51_10200</name>
</gene>
<dbReference type="PROSITE" id="PS50111">
    <property type="entry name" value="CHEMOTAXIS_TRANSDUC_2"/>
    <property type="match status" value="1"/>
</dbReference>
<evidence type="ECO:0000256" key="8">
    <source>
        <dbReference type="SAM" id="Phobius"/>
    </source>
</evidence>
<dbReference type="SUPFAM" id="SSF58104">
    <property type="entry name" value="Methyl-accepting chemotaxis protein (MCP) signaling domain"/>
    <property type="match status" value="1"/>
</dbReference>
<keyword evidence="12" id="KW-1185">Reference proteome</keyword>
<dbReference type="EMBL" id="NHNI01000001">
    <property type="protein sequence ID" value="OZY87326.1"/>
    <property type="molecule type" value="Genomic_DNA"/>
</dbReference>
<dbReference type="PANTHER" id="PTHR32089:SF119">
    <property type="entry name" value="METHYL-ACCEPTING CHEMOTAXIS PROTEIN CTPL"/>
    <property type="match status" value="1"/>
</dbReference>
<dbReference type="CDD" id="cd06225">
    <property type="entry name" value="HAMP"/>
    <property type="match status" value="1"/>
</dbReference>
<evidence type="ECO:0000256" key="7">
    <source>
        <dbReference type="PROSITE-ProRule" id="PRU00284"/>
    </source>
</evidence>
<dbReference type="RefSeq" id="WP_094984763.1">
    <property type="nucleotide sequence ID" value="NZ_NHNI01000001.1"/>
</dbReference>
<dbReference type="Pfam" id="PF00672">
    <property type="entry name" value="HAMP"/>
    <property type="match status" value="1"/>
</dbReference>
<dbReference type="InterPro" id="IPR003660">
    <property type="entry name" value="HAMP_dom"/>
</dbReference>